<dbReference type="SUPFAM" id="SSF50952">
    <property type="entry name" value="Soluble quinoprotein glucose dehydrogenase"/>
    <property type="match status" value="1"/>
</dbReference>
<proteinExistence type="predicted"/>
<gene>
    <name evidence="2" type="ORF">BRADI_4g11060v3</name>
</gene>
<dbReference type="InterPro" id="IPR013187">
    <property type="entry name" value="F-box-assoc_dom_typ3"/>
</dbReference>
<dbReference type="InterPro" id="IPR017451">
    <property type="entry name" value="F-box-assoc_interact_dom"/>
</dbReference>
<dbReference type="PANTHER" id="PTHR31111:SF133">
    <property type="entry name" value="OS07G0196600 PROTEIN"/>
    <property type="match status" value="1"/>
</dbReference>
<dbReference type="Pfam" id="PF08268">
    <property type="entry name" value="FBA_3"/>
    <property type="match status" value="1"/>
</dbReference>
<dbReference type="InterPro" id="IPR036047">
    <property type="entry name" value="F-box-like_dom_sf"/>
</dbReference>
<dbReference type="Gene3D" id="1.20.1280.50">
    <property type="match status" value="1"/>
</dbReference>
<dbReference type="InterPro" id="IPR011041">
    <property type="entry name" value="Quinoprot_gluc/sorb_DH_b-prop"/>
</dbReference>
<keyword evidence="4" id="KW-1185">Reference proteome</keyword>
<sequence length="401" mass="44864">MDIAVDALVEILLLLPPSCRRRCRLVCRQWRDTVDRHTTEMQSRAKPLVVATGSAYIVDDLSSTGRSHRRLLWTDLVRDDHGRNAMTSVVGTCNGLICLYDSRSPGGAIAVVNPVTNETLHIPPLPQAVWVSRGHIVSWRGSYSFAYHPTTGRYTVVHVPCDYGKGCTDTFLQVFTLGEESPSSWRSVAVAPDEICTYLEAGVVSVDGATYWATTGDKKIVAFDFDGSDRVTSVDLLPNGDMLSRPGSWNLAEVRGRLGVAFYHPPSISESKIEVWVLEGATTEERRWSRWYNVLTHSWHGSDFNKMIGNWHLARPHFAQGEDILTQDLLWDSDGLRTLSVSKHRRTSKDTNGTAGCYMVEVSERNRAMVVGAMEAGYSWDRRIFSYVETTEPLSIYMSPV</sequence>
<dbReference type="Proteomes" id="UP000008810">
    <property type="component" value="Chromosome 4"/>
</dbReference>
<dbReference type="OrthoDB" id="665134at2759"/>
<dbReference type="EMBL" id="CM000883">
    <property type="protein sequence ID" value="KQJ87428.1"/>
    <property type="molecule type" value="Genomic_DNA"/>
</dbReference>
<evidence type="ECO:0000313" key="2">
    <source>
        <dbReference type="EMBL" id="KQJ87428.1"/>
    </source>
</evidence>
<dbReference type="Gramene" id="KQJ87428">
    <property type="protein sequence ID" value="KQJ87428"/>
    <property type="gene ID" value="BRADI_4g11060v3"/>
</dbReference>
<dbReference type="OMA" id="VERYAFW"/>
<dbReference type="InterPro" id="IPR001810">
    <property type="entry name" value="F-box_dom"/>
</dbReference>
<dbReference type="NCBIfam" id="TIGR01640">
    <property type="entry name" value="F_box_assoc_1"/>
    <property type="match status" value="1"/>
</dbReference>
<reference evidence="2 3" key="1">
    <citation type="journal article" date="2010" name="Nature">
        <title>Genome sequencing and analysis of the model grass Brachypodium distachyon.</title>
        <authorList>
            <consortium name="International Brachypodium Initiative"/>
        </authorList>
    </citation>
    <scope>NUCLEOTIDE SEQUENCE [LARGE SCALE GENOMIC DNA]</scope>
    <source>
        <strain evidence="2 3">Bd21</strain>
    </source>
</reference>
<name>I1IJM8_BRADI</name>
<dbReference type="SUPFAM" id="SSF81383">
    <property type="entry name" value="F-box domain"/>
    <property type="match status" value="1"/>
</dbReference>
<feature type="domain" description="F-box" evidence="1">
    <location>
        <begin position="3"/>
        <end position="44"/>
    </location>
</feature>
<reference evidence="2" key="2">
    <citation type="submission" date="2017-06" db="EMBL/GenBank/DDBJ databases">
        <title>WGS assembly of Brachypodium distachyon.</title>
        <authorList>
            <consortium name="The International Brachypodium Initiative"/>
            <person name="Lucas S."/>
            <person name="Harmon-Smith M."/>
            <person name="Lail K."/>
            <person name="Tice H."/>
            <person name="Grimwood J."/>
            <person name="Bruce D."/>
            <person name="Barry K."/>
            <person name="Shu S."/>
            <person name="Lindquist E."/>
            <person name="Wang M."/>
            <person name="Pitluck S."/>
            <person name="Vogel J.P."/>
            <person name="Garvin D.F."/>
            <person name="Mockler T.C."/>
            <person name="Schmutz J."/>
            <person name="Rokhsar D."/>
            <person name="Bevan M.W."/>
        </authorList>
    </citation>
    <scope>NUCLEOTIDE SEQUENCE</scope>
    <source>
        <strain evidence="2">Bd21</strain>
    </source>
</reference>
<evidence type="ECO:0000313" key="4">
    <source>
        <dbReference type="Proteomes" id="UP000008810"/>
    </source>
</evidence>
<dbReference type="SMART" id="SM00256">
    <property type="entry name" value="FBOX"/>
    <property type="match status" value="1"/>
</dbReference>
<accession>I1IJM8</accession>
<reference evidence="3" key="3">
    <citation type="submission" date="2018-08" db="UniProtKB">
        <authorList>
            <consortium name="EnsemblPlants"/>
        </authorList>
    </citation>
    <scope>IDENTIFICATION</scope>
    <source>
        <strain evidence="3">cv. Bd21</strain>
    </source>
</reference>
<dbReference type="PANTHER" id="PTHR31111">
    <property type="entry name" value="BNAA05G37150D PROTEIN-RELATED"/>
    <property type="match status" value="1"/>
</dbReference>
<dbReference type="EnsemblPlants" id="KQJ87428">
    <property type="protein sequence ID" value="KQJ87428"/>
    <property type="gene ID" value="BRADI_4g11060v3"/>
</dbReference>
<organism evidence="2">
    <name type="scientific">Brachypodium distachyon</name>
    <name type="common">Purple false brome</name>
    <name type="synonym">Trachynia distachya</name>
    <dbReference type="NCBI Taxonomy" id="15368"/>
    <lineage>
        <taxon>Eukaryota</taxon>
        <taxon>Viridiplantae</taxon>
        <taxon>Streptophyta</taxon>
        <taxon>Embryophyta</taxon>
        <taxon>Tracheophyta</taxon>
        <taxon>Spermatophyta</taxon>
        <taxon>Magnoliopsida</taxon>
        <taxon>Liliopsida</taxon>
        <taxon>Poales</taxon>
        <taxon>Poaceae</taxon>
        <taxon>BOP clade</taxon>
        <taxon>Pooideae</taxon>
        <taxon>Stipodae</taxon>
        <taxon>Brachypodieae</taxon>
        <taxon>Brachypodium</taxon>
    </lineage>
</organism>
<dbReference type="HOGENOM" id="CLU_053613_0_0_1"/>
<dbReference type="AlphaFoldDB" id="I1IJM8"/>
<dbReference type="Pfam" id="PF00646">
    <property type="entry name" value="F-box"/>
    <property type="match status" value="1"/>
</dbReference>
<protein>
    <recommendedName>
        <fullName evidence="1">F-box domain-containing protein</fullName>
    </recommendedName>
</protein>
<dbReference type="eggNOG" id="ENOG502STSX">
    <property type="taxonomic scope" value="Eukaryota"/>
</dbReference>
<evidence type="ECO:0000259" key="1">
    <source>
        <dbReference type="SMART" id="SM00256"/>
    </source>
</evidence>
<dbReference type="InParanoid" id="I1IJM8"/>
<evidence type="ECO:0000313" key="3">
    <source>
        <dbReference type="EnsemblPlants" id="KQJ87428"/>
    </source>
</evidence>